<comment type="caution">
    <text evidence="2">The sequence shown here is derived from an EMBL/GenBank/DDBJ whole genome shotgun (WGS) entry which is preliminary data.</text>
</comment>
<organism evidence="2 3">
    <name type="scientific">Chryseobacterium terrae</name>
    <dbReference type="NCBI Taxonomy" id="3163299"/>
    <lineage>
        <taxon>Bacteria</taxon>
        <taxon>Pseudomonadati</taxon>
        <taxon>Bacteroidota</taxon>
        <taxon>Flavobacteriia</taxon>
        <taxon>Flavobacteriales</taxon>
        <taxon>Weeksellaceae</taxon>
        <taxon>Chryseobacterium group</taxon>
        <taxon>Chryseobacterium</taxon>
    </lineage>
</organism>
<dbReference type="Pfam" id="PF12883">
    <property type="entry name" value="DUF3828"/>
    <property type="match status" value="1"/>
</dbReference>
<keyword evidence="3" id="KW-1185">Reference proteome</keyword>
<gene>
    <name evidence="2" type="ORF">ABS765_06015</name>
</gene>
<accession>A0ABW8Y2P3</accession>
<evidence type="ECO:0000313" key="3">
    <source>
        <dbReference type="Proteomes" id="UP001629058"/>
    </source>
</evidence>
<reference evidence="2 3" key="1">
    <citation type="submission" date="2024-06" db="EMBL/GenBank/DDBJ databases">
        <authorList>
            <person name="Kaempfer P."/>
            <person name="Viver T."/>
        </authorList>
    </citation>
    <scope>NUCLEOTIDE SEQUENCE [LARGE SCALE GENOMIC DNA]</scope>
    <source>
        <strain evidence="2 3">ST-37</strain>
    </source>
</reference>
<dbReference type="PROSITE" id="PS51257">
    <property type="entry name" value="PROKAR_LIPOPROTEIN"/>
    <property type="match status" value="1"/>
</dbReference>
<name>A0ABW8Y2P3_9FLAO</name>
<proteinExistence type="predicted"/>
<evidence type="ECO:0000313" key="2">
    <source>
        <dbReference type="EMBL" id="MFL9833580.1"/>
    </source>
</evidence>
<feature type="domain" description="DUF3828" evidence="1">
    <location>
        <begin position="44"/>
        <end position="157"/>
    </location>
</feature>
<sequence length="329" mass="38093">MKKYFLSLLLIIIFSCKKKSQTFVDSKDKITVTDHRDSEKKAIHIIKDFYFSEYGSDMPPKDESIKKKYLSDRILNRIRELTSDGENLVLDYDPFIKGQDYDSETLKKTLEIKPLNKKNEYRVSFLLFGEKGEGKTNIDLLLSESNGVLKIDAILNDEHLNFQNDNTIKQVNESENIKLKVINSDLKISKGNSEILLKDVIKNEMSLSTSFKTINENEFYLTYENNASQVKTVEIYTMSFSGKKIKLLSKETVKFGAQGIDDNLFLYDEKYLGSNDNYEKLSSLDYRESGNFSKNPVKKNVYKNSQKIDTKEYNVLPEEYFINKTSNSN</sequence>
<dbReference type="InterPro" id="IPR024289">
    <property type="entry name" value="DUF3828"/>
</dbReference>
<dbReference type="EMBL" id="JBELPY010000002">
    <property type="protein sequence ID" value="MFL9833580.1"/>
    <property type="molecule type" value="Genomic_DNA"/>
</dbReference>
<evidence type="ECO:0000259" key="1">
    <source>
        <dbReference type="Pfam" id="PF12883"/>
    </source>
</evidence>
<protein>
    <submittedName>
        <fullName evidence="2">DUF3828 domain-containing protein</fullName>
    </submittedName>
</protein>
<dbReference type="RefSeq" id="WP_408088559.1">
    <property type="nucleotide sequence ID" value="NZ_JBELPY010000002.1"/>
</dbReference>
<dbReference type="Gene3D" id="3.10.450.50">
    <property type="match status" value="1"/>
</dbReference>
<dbReference type="Proteomes" id="UP001629058">
    <property type="component" value="Unassembled WGS sequence"/>
</dbReference>